<feature type="domain" description="Heterokaryon incompatibility" evidence="1">
    <location>
        <begin position="11"/>
        <end position="95"/>
    </location>
</feature>
<dbReference type="Proteomes" id="UP000250266">
    <property type="component" value="Unassembled WGS sequence"/>
</dbReference>
<organism evidence="2 3">
    <name type="scientific">Lepidopterella palustris CBS 459.81</name>
    <dbReference type="NCBI Taxonomy" id="1314670"/>
    <lineage>
        <taxon>Eukaryota</taxon>
        <taxon>Fungi</taxon>
        <taxon>Dikarya</taxon>
        <taxon>Ascomycota</taxon>
        <taxon>Pezizomycotina</taxon>
        <taxon>Dothideomycetes</taxon>
        <taxon>Pleosporomycetidae</taxon>
        <taxon>Mytilinidiales</taxon>
        <taxon>Argynnaceae</taxon>
        <taxon>Lepidopterella</taxon>
    </lineage>
</organism>
<sequence length="252" mass="28578">LRTTTTSLEQRLSNIEYSSFPQTFQDALRLVRYLGIQYLWVDSLCIILDGLEHWAQACPEMKNIYSHATTMLSAAHTSECIGGLFNLRDPARPSHYSSDDAPCLGPLAMRAWAFQDRYFSPRYLSFEATKLAWGCKSTGSRNRHKAANYKKLYKTWRNDIVSVYSVTRLAYLMDRLPCLSGFIAEFSSKINIEYLASLRKGDILASLCWNATQPFERPTEYIAPSRSWASLLSAVQFADARIVFGGISSRHG</sequence>
<dbReference type="InterPro" id="IPR010730">
    <property type="entry name" value="HET"/>
</dbReference>
<evidence type="ECO:0000313" key="3">
    <source>
        <dbReference type="Proteomes" id="UP000250266"/>
    </source>
</evidence>
<feature type="non-terminal residue" evidence="2">
    <location>
        <position position="252"/>
    </location>
</feature>
<gene>
    <name evidence="2" type="ORF">K432DRAFT_290070</name>
</gene>
<dbReference type="AlphaFoldDB" id="A0A8E2JIG5"/>
<dbReference type="Pfam" id="PF06985">
    <property type="entry name" value="HET"/>
    <property type="match status" value="1"/>
</dbReference>
<evidence type="ECO:0000259" key="1">
    <source>
        <dbReference type="Pfam" id="PF06985"/>
    </source>
</evidence>
<reference evidence="2 3" key="1">
    <citation type="journal article" date="2016" name="Nat. Commun.">
        <title>Ectomycorrhizal ecology is imprinted in the genome of the dominant symbiotic fungus Cenococcum geophilum.</title>
        <authorList>
            <consortium name="DOE Joint Genome Institute"/>
            <person name="Peter M."/>
            <person name="Kohler A."/>
            <person name="Ohm R.A."/>
            <person name="Kuo A."/>
            <person name="Krutzmann J."/>
            <person name="Morin E."/>
            <person name="Arend M."/>
            <person name="Barry K.W."/>
            <person name="Binder M."/>
            <person name="Choi C."/>
            <person name="Clum A."/>
            <person name="Copeland A."/>
            <person name="Grisel N."/>
            <person name="Haridas S."/>
            <person name="Kipfer T."/>
            <person name="LaButti K."/>
            <person name="Lindquist E."/>
            <person name="Lipzen A."/>
            <person name="Maire R."/>
            <person name="Meier B."/>
            <person name="Mihaltcheva S."/>
            <person name="Molinier V."/>
            <person name="Murat C."/>
            <person name="Poggeler S."/>
            <person name="Quandt C.A."/>
            <person name="Sperisen C."/>
            <person name="Tritt A."/>
            <person name="Tisserant E."/>
            <person name="Crous P.W."/>
            <person name="Henrissat B."/>
            <person name="Nehls U."/>
            <person name="Egli S."/>
            <person name="Spatafora J.W."/>
            <person name="Grigoriev I.V."/>
            <person name="Martin F.M."/>
        </authorList>
    </citation>
    <scope>NUCLEOTIDE SEQUENCE [LARGE SCALE GENOMIC DNA]</scope>
    <source>
        <strain evidence="2 3">CBS 459.81</strain>
    </source>
</reference>
<dbReference type="OrthoDB" id="5125733at2759"/>
<accession>A0A8E2JIG5</accession>
<proteinExistence type="predicted"/>
<dbReference type="PANTHER" id="PTHR33112:SF16">
    <property type="entry name" value="HETEROKARYON INCOMPATIBILITY DOMAIN-CONTAINING PROTEIN"/>
    <property type="match status" value="1"/>
</dbReference>
<name>A0A8E2JIG5_9PEZI</name>
<dbReference type="EMBL" id="KV744850">
    <property type="protein sequence ID" value="OCK83885.1"/>
    <property type="molecule type" value="Genomic_DNA"/>
</dbReference>
<protein>
    <recommendedName>
        <fullName evidence="1">Heterokaryon incompatibility domain-containing protein</fullName>
    </recommendedName>
</protein>
<evidence type="ECO:0000313" key="2">
    <source>
        <dbReference type="EMBL" id="OCK83885.1"/>
    </source>
</evidence>
<dbReference type="PANTHER" id="PTHR33112">
    <property type="entry name" value="DOMAIN PROTEIN, PUTATIVE-RELATED"/>
    <property type="match status" value="1"/>
</dbReference>
<keyword evidence="3" id="KW-1185">Reference proteome</keyword>